<dbReference type="InterPro" id="IPR000014">
    <property type="entry name" value="PAS"/>
</dbReference>
<gene>
    <name evidence="4" type="ORF">KK060_17320</name>
</gene>
<dbReference type="Proteomes" id="UP000772618">
    <property type="component" value="Unassembled WGS sequence"/>
</dbReference>
<feature type="coiled-coil region" evidence="1">
    <location>
        <begin position="443"/>
        <end position="485"/>
    </location>
</feature>
<comment type="caution">
    <text evidence="4">The sequence shown here is derived from an EMBL/GenBank/DDBJ whole genome shotgun (WGS) entry which is preliminary data.</text>
</comment>
<feature type="transmembrane region" description="Helical" evidence="2">
    <location>
        <begin position="12"/>
        <end position="35"/>
    </location>
</feature>
<dbReference type="InterPro" id="IPR035965">
    <property type="entry name" value="PAS-like_dom_sf"/>
</dbReference>
<reference evidence="4 5" key="1">
    <citation type="submission" date="2021-05" db="EMBL/GenBank/DDBJ databases">
        <title>A Polyphasic approach of four new species of the genus Ohtaekwangia: Ohtaekwangia histidinii sp. nov., Ohtaekwangia cretensis sp. nov., Ohtaekwangia indiensis sp. nov., Ohtaekwangia reichenbachii sp. nov. from diverse environment.</title>
        <authorList>
            <person name="Octaviana S."/>
        </authorList>
    </citation>
    <scope>NUCLEOTIDE SEQUENCE [LARGE SCALE GENOMIC DNA]</scope>
    <source>
        <strain evidence="4 5">PWU20</strain>
    </source>
</reference>
<keyword evidence="2" id="KW-0472">Membrane</keyword>
<dbReference type="PROSITE" id="PS50112">
    <property type="entry name" value="PAS"/>
    <property type="match status" value="1"/>
</dbReference>
<dbReference type="SUPFAM" id="SSF55781">
    <property type="entry name" value="GAF domain-like"/>
    <property type="match status" value="1"/>
</dbReference>
<sequence length="604" mass="67916">MQIPTKISSSISTWSVCYWSFSLLSLLMILALALLERDRSYKQQSICHLELSLHYLDQIGIHTKYGTLANSESTQAIDQAHQLYQEALTKALLHVDKAYFRLSIQNRIDEVKAGMPRQIVNFASLTAINERAPTLLHNAKSSTRAMLSLISQEQNNLNKMMVVLIIGCGVMLAIAYTGTHINNYYRFIKPQKSHTHLLESALNGKITESELLTHIATKSQFGGVLHRTISAIRNTERFVTHLSSGNFDLQVDYDNNDHFQNSLKSMQEKLKEITLKEKTNALVNENLNALEKLIKVESDTNMLYEKVIALLTKGSSSTVGILYAINDENSNEPFLFQLSSFGYLGSKSRELKTVRIGEGQLGQAVVDKKTVLLSNLPDSYVKIQSGLGASSAHYILIVPLIFKNDLYGALELASFSSFEKHHVQFIEKAAESLAAHLFNHKVNDQAKRNLEKLADKQAKELVEIHRLQEKTYKELELKLTEVEDEKYKNEAILEGCVDAVICFDSSGKINFCNKACEEVFGYSKAHLREVGIFNLIPMRVDNNENHRCFYVNGGTEKEIGVRTEACITSMTGDAVDVLITSTTVDVNHKALFTFFIQKISVDLF</sequence>
<keyword evidence="2" id="KW-1133">Transmembrane helix</keyword>
<name>A0ABS5VUE8_9BACT</name>
<evidence type="ECO:0000313" key="5">
    <source>
        <dbReference type="Proteomes" id="UP000772618"/>
    </source>
</evidence>
<dbReference type="SMART" id="SM00091">
    <property type="entry name" value="PAS"/>
    <property type="match status" value="1"/>
</dbReference>
<proteinExistence type="predicted"/>
<dbReference type="InterPro" id="IPR029016">
    <property type="entry name" value="GAF-like_dom_sf"/>
</dbReference>
<feature type="domain" description="PAS" evidence="3">
    <location>
        <begin position="485"/>
        <end position="527"/>
    </location>
</feature>
<dbReference type="SUPFAM" id="SSF55785">
    <property type="entry name" value="PYP-like sensor domain (PAS domain)"/>
    <property type="match status" value="1"/>
</dbReference>
<dbReference type="CDD" id="cd00130">
    <property type="entry name" value="PAS"/>
    <property type="match status" value="1"/>
</dbReference>
<protein>
    <submittedName>
        <fullName evidence="4">PAS domain-containing protein</fullName>
    </submittedName>
</protein>
<accession>A0ABS5VUE8</accession>
<organism evidence="4 5">
    <name type="scientific">Chryseosolibacter indicus</name>
    <dbReference type="NCBI Taxonomy" id="2782351"/>
    <lineage>
        <taxon>Bacteria</taxon>
        <taxon>Pseudomonadati</taxon>
        <taxon>Bacteroidota</taxon>
        <taxon>Cytophagia</taxon>
        <taxon>Cytophagales</taxon>
        <taxon>Chryseotaleaceae</taxon>
        <taxon>Chryseosolibacter</taxon>
    </lineage>
</organism>
<evidence type="ECO:0000256" key="2">
    <source>
        <dbReference type="SAM" id="Phobius"/>
    </source>
</evidence>
<dbReference type="InterPro" id="IPR003018">
    <property type="entry name" value="GAF"/>
</dbReference>
<keyword evidence="2" id="KW-0812">Transmembrane</keyword>
<evidence type="ECO:0000313" key="4">
    <source>
        <dbReference type="EMBL" id="MBT1705057.1"/>
    </source>
</evidence>
<evidence type="ECO:0000259" key="3">
    <source>
        <dbReference type="PROSITE" id="PS50112"/>
    </source>
</evidence>
<dbReference type="Gene3D" id="3.30.450.40">
    <property type="match status" value="1"/>
</dbReference>
<dbReference type="NCBIfam" id="TIGR00229">
    <property type="entry name" value="sensory_box"/>
    <property type="match status" value="1"/>
</dbReference>
<dbReference type="Pfam" id="PF13185">
    <property type="entry name" value="GAF_2"/>
    <property type="match status" value="1"/>
</dbReference>
<feature type="transmembrane region" description="Helical" evidence="2">
    <location>
        <begin position="160"/>
        <end position="178"/>
    </location>
</feature>
<dbReference type="EMBL" id="JAHESD010000045">
    <property type="protein sequence ID" value="MBT1705057.1"/>
    <property type="molecule type" value="Genomic_DNA"/>
</dbReference>
<dbReference type="Gene3D" id="3.30.450.20">
    <property type="entry name" value="PAS domain"/>
    <property type="match status" value="1"/>
</dbReference>
<keyword evidence="5" id="KW-1185">Reference proteome</keyword>
<evidence type="ECO:0000256" key="1">
    <source>
        <dbReference type="SAM" id="Coils"/>
    </source>
</evidence>
<keyword evidence="1" id="KW-0175">Coiled coil</keyword>
<dbReference type="RefSeq" id="WP_254155014.1">
    <property type="nucleotide sequence ID" value="NZ_JAHESD010000045.1"/>
</dbReference>
<dbReference type="Pfam" id="PF13188">
    <property type="entry name" value="PAS_8"/>
    <property type="match status" value="1"/>
</dbReference>